<organism evidence="2 3">
    <name type="scientific">Haemonchus contortus</name>
    <name type="common">Barber pole worm</name>
    <dbReference type="NCBI Taxonomy" id="6289"/>
    <lineage>
        <taxon>Eukaryota</taxon>
        <taxon>Metazoa</taxon>
        <taxon>Ecdysozoa</taxon>
        <taxon>Nematoda</taxon>
        <taxon>Chromadorea</taxon>
        <taxon>Rhabditida</taxon>
        <taxon>Rhabditina</taxon>
        <taxon>Rhabditomorpha</taxon>
        <taxon>Strongyloidea</taxon>
        <taxon>Trichostrongylidae</taxon>
        <taxon>Haemonchus</taxon>
    </lineage>
</organism>
<dbReference type="Gene3D" id="1.20.1070.10">
    <property type="entry name" value="Rhodopsin 7-helix transmembrane proteins"/>
    <property type="match status" value="1"/>
</dbReference>
<feature type="transmembrane region" description="Helical" evidence="1">
    <location>
        <begin position="118"/>
        <end position="137"/>
    </location>
</feature>
<feature type="transmembrane region" description="Helical" evidence="1">
    <location>
        <begin position="163"/>
        <end position="189"/>
    </location>
</feature>
<protein>
    <submittedName>
        <fullName evidence="3">G protein-coupled receptor</fullName>
    </submittedName>
</protein>
<accession>A0A7I4YP08</accession>
<dbReference type="Proteomes" id="UP000025227">
    <property type="component" value="Unplaced"/>
</dbReference>
<feature type="transmembrane region" description="Helical" evidence="1">
    <location>
        <begin position="73"/>
        <end position="97"/>
    </location>
</feature>
<keyword evidence="1" id="KW-0812">Transmembrane</keyword>
<dbReference type="PANTHER" id="PTHR31552:SF8">
    <property type="entry name" value="SERPENTINE RECEPTOR CLASS GAMMA"/>
    <property type="match status" value="1"/>
</dbReference>
<keyword evidence="1" id="KW-0472">Membrane</keyword>
<evidence type="ECO:0000256" key="1">
    <source>
        <dbReference type="SAM" id="Phobius"/>
    </source>
</evidence>
<feature type="transmembrane region" description="Helical" evidence="1">
    <location>
        <begin position="6"/>
        <end position="26"/>
    </location>
</feature>
<dbReference type="WBParaSite" id="HCON_00122235-00001">
    <property type="protein sequence ID" value="HCON_00122235-00001"/>
    <property type="gene ID" value="HCON_00122235"/>
</dbReference>
<evidence type="ECO:0000313" key="2">
    <source>
        <dbReference type="Proteomes" id="UP000025227"/>
    </source>
</evidence>
<dbReference type="PANTHER" id="PTHR31552">
    <property type="entry name" value="SERPENTINE RECEPTOR CLASS GAMMA"/>
    <property type="match status" value="1"/>
</dbReference>
<sequence>MELKVFHTVINGLIILSYSFIVIMIIRSKGKVFKSAFYTIIVATGIADIASLFTVGILRLIRELNLGEETKDIALLSLIITYMALIAHLVGNMFITINRYSALCLMSRYDVMWTRKNVRIAIIIQYVISFAAFAHVIRASVDYVHNDDGTVAMGGLREIQIDLIARFTSIGACIIYATVTLSLNVRLFMEWKRLSRENGVPKDRHHDKGLLLYTLLVFICSMLVCSQQAVKAIALLTGNTPLNLWISLQYVWMNEIMVTLPSFSLLVLSSDLRQEIFNLFRCSKHRTGTALFVTLPSTRKSVVERF</sequence>
<feature type="transmembrane region" description="Helical" evidence="1">
    <location>
        <begin position="210"/>
        <end position="230"/>
    </location>
</feature>
<keyword evidence="2" id="KW-1185">Reference proteome</keyword>
<keyword evidence="1" id="KW-1133">Transmembrane helix</keyword>
<feature type="transmembrane region" description="Helical" evidence="1">
    <location>
        <begin position="250"/>
        <end position="268"/>
    </location>
</feature>
<evidence type="ECO:0000313" key="3">
    <source>
        <dbReference type="WBParaSite" id="HCON_00122235-00001"/>
    </source>
</evidence>
<reference evidence="3" key="1">
    <citation type="submission" date="2020-12" db="UniProtKB">
        <authorList>
            <consortium name="WormBaseParasite"/>
        </authorList>
    </citation>
    <scope>IDENTIFICATION</scope>
    <source>
        <strain evidence="3">MHco3</strain>
    </source>
</reference>
<dbReference type="SUPFAM" id="SSF81321">
    <property type="entry name" value="Family A G protein-coupled receptor-like"/>
    <property type="match status" value="1"/>
</dbReference>
<feature type="transmembrane region" description="Helical" evidence="1">
    <location>
        <begin position="38"/>
        <end position="61"/>
    </location>
</feature>
<name>A0A7I4YP08_HAECO</name>
<proteinExistence type="predicted"/>
<dbReference type="AlphaFoldDB" id="A0A7I4YP08"/>
<dbReference type="Pfam" id="PF10323">
    <property type="entry name" value="7TM_GPCR_Srv"/>
    <property type="match status" value="1"/>
</dbReference>
<dbReference type="InterPro" id="IPR019426">
    <property type="entry name" value="7TM_GPCR_serpentine_rcpt_Srv"/>
</dbReference>